<gene>
    <name evidence="1" type="ordered locus">Mesop_3757</name>
</gene>
<organism evidence="1 2">
    <name type="scientific">Mesorhizobium opportunistum (strain LMG 24607 / HAMBI 3007 / WSM2075)</name>
    <dbReference type="NCBI Taxonomy" id="536019"/>
    <lineage>
        <taxon>Bacteria</taxon>
        <taxon>Pseudomonadati</taxon>
        <taxon>Pseudomonadota</taxon>
        <taxon>Alphaproteobacteria</taxon>
        <taxon>Hyphomicrobiales</taxon>
        <taxon>Phyllobacteriaceae</taxon>
        <taxon>Mesorhizobium</taxon>
    </lineage>
</organism>
<name>F7XZY4_MESOW</name>
<dbReference type="HOGENOM" id="CLU_3170078_0_0_5"/>
<evidence type="ECO:0000313" key="1">
    <source>
        <dbReference type="EMBL" id="AEH88198.1"/>
    </source>
</evidence>
<dbReference type="AlphaFoldDB" id="F7XZY4"/>
<sequence>MGWTPRQLAAAKNVRRKLDAEEFAAAAIAAQGSRKAVVQTVEDMSGE</sequence>
<reference evidence="1 2" key="1">
    <citation type="submission" date="2010-10" db="EMBL/GenBank/DDBJ databases">
        <title>Complete sequence of Mesorhizobium opportunistum WSM2075.</title>
        <authorList>
            <consortium name="US DOE Joint Genome Institute"/>
            <person name="Lucas S."/>
            <person name="Copeland A."/>
            <person name="Lapidus A."/>
            <person name="Cheng J.-F."/>
            <person name="Bruce D."/>
            <person name="Goodwin L."/>
            <person name="Pitluck S."/>
            <person name="Chertkov O."/>
            <person name="Misra M."/>
            <person name="Detter J.C."/>
            <person name="Han C."/>
            <person name="Tapia R."/>
            <person name="Land M."/>
            <person name="Hauser L."/>
            <person name="Kyrpides N."/>
            <person name="Ovchinnikova G."/>
            <person name="Mavrommatis K.M."/>
            <person name="Tiwari R.P."/>
            <person name="Howieson J.G."/>
            <person name="O'Hara G.W."/>
            <person name="Nandasena K.G."/>
            <person name="Woyke T."/>
        </authorList>
    </citation>
    <scope>NUCLEOTIDE SEQUENCE [LARGE SCALE GENOMIC DNA]</scope>
    <source>
        <strain evidence="2">LMG 24607 / HAMBI 3007 / WSM2075</strain>
    </source>
</reference>
<evidence type="ECO:0000313" key="2">
    <source>
        <dbReference type="Proteomes" id="UP000001623"/>
    </source>
</evidence>
<proteinExistence type="predicted"/>
<dbReference type="KEGG" id="mop:Mesop_3757"/>
<protein>
    <submittedName>
        <fullName evidence="1">Uncharacterized protein</fullName>
    </submittedName>
</protein>
<dbReference type="Proteomes" id="UP000001623">
    <property type="component" value="Chromosome"/>
</dbReference>
<accession>F7XZY4</accession>
<dbReference type="EMBL" id="CP002279">
    <property type="protein sequence ID" value="AEH88198.1"/>
    <property type="molecule type" value="Genomic_DNA"/>
</dbReference>
<dbReference type="RefSeq" id="WP_013894882.1">
    <property type="nucleotide sequence ID" value="NC_015675.1"/>
</dbReference>